<protein>
    <submittedName>
        <fullName evidence="3">Uncharacterized protein LOC108827171</fullName>
    </submittedName>
</protein>
<proteinExistence type="predicted"/>
<organism evidence="2 3">
    <name type="scientific">Raphanus sativus</name>
    <name type="common">Radish</name>
    <name type="synonym">Raphanus raphanistrum var. sativus</name>
    <dbReference type="NCBI Taxonomy" id="3726"/>
    <lineage>
        <taxon>Eukaryota</taxon>
        <taxon>Viridiplantae</taxon>
        <taxon>Streptophyta</taxon>
        <taxon>Embryophyta</taxon>
        <taxon>Tracheophyta</taxon>
        <taxon>Spermatophyta</taxon>
        <taxon>Magnoliopsida</taxon>
        <taxon>eudicotyledons</taxon>
        <taxon>Gunneridae</taxon>
        <taxon>Pentapetalae</taxon>
        <taxon>rosids</taxon>
        <taxon>malvids</taxon>
        <taxon>Brassicales</taxon>
        <taxon>Brassicaceae</taxon>
        <taxon>Brassiceae</taxon>
        <taxon>Raphanus</taxon>
    </lineage>
</organism>
<dbReference type="GeneID" id="108827171"/>
<evidence type="ECO:0000313" key="2">
    <source>
        <dbReference type="Proteomes" id="UP000504610"/>
    </source>
</evidence>
<reference evidence="2" key="1">
    <citation type="journal article" date="2019" name="Database">
        <title>The radish genome database (RadishGD): an integrated information resource for radish genomics.</title>
        <authorList>
            <person name="Yu H.J."/>
            <person name="Baek S."/>
            <person name="Lee Y.J."/>
            <person name="Cho A."/>
            <person name="Mun J.H."/>
        </authorList>
    </citation>
    <scope>NUCLEOTIDE SEQUENCE [LARGE SCALE GENOMIC DNA]</scope>
    <source>
        <strain evidence="2">cv. WK10039</strain>
    </source>
</reference>
<evidence type="ECO:0000313" key="3">
    <source>
        <dbReference type="RefSeq" id="XP_018456024.1"/>
    </source>
</evidence>
<name>A0A6J0L8W1_RAPSA</name>
<evidence type="ECO:0000259" key="1">
    <source>
        <dbReference type="Pfam" id="PF13966"/>
    </source>
</evidence>
<accession>A0A6J0L8W1</accession>
<reference evidence="3" key="2">
    <citation type="submission" date="2025-08" db="UniProtKB">
        <authorList>
            <consortium name="RefSeq"/>
        </authorList>
    </citation>
    <scope>IDENTIFICATION</scope>
    <source>
        <tissue evidence="3">Leaf</tissue>
    </source>
</reference>
<dbReference type="Proteomes" id="UP000504610">
    <property type="component" value="Chromosome 9"/>
</dbReference>
<keyword evidence="2" id="KW-1185">Reference proteome</keyword>
<dbReference type="InterPro" id="IPR026960">
    <property type="entry name" value="RVT-Znf"/>
</dbReference>
<dbReference type="AlphaFoldDB" id="A0A6J0L8W1"/>
<sequence>MVHCEVGSGITASFWLDNWTSLGPLINLVGERGPHVTGLSIDAVVAAALSDDGWWLNRSRSRNAVISLLRDCLPNAQEIIDSEVDDKYVWYPEGVGGTGIFSSRETWRALHPSPPEVSWHKVVWFEGRIPKHAFIAWVAARDRMVTRDKLLRWGLTVPSSCAMFWA</sequence>
<dbReference type="KEGG" id="rsz:108827171"/>
<dbReference type="Pfam" id="PF13966">
    <property type="entry name" value="zf-RVT"/>
    <property type="match status" value="1"/>
</dbReference>
<gene>
    <name evidence="3" type="primary">LOC108827171</name>
</gene>
<dbReference type="RefSeq" id="XP_018456024.1">
    <property type="nucleotide sequence ID" value="XM_018600522.1"/>
</dbReference>
<feature type="domain" description="Reverse transcriptase zinc-binding" evidence="1">
    <location>
        <begin position="101"/>
        <end position="163"/>
    </location>
</feature>
<dbReference type="OrthoDB" id="1744683at2759"/>